<dbReference type="EMBL" id="AY954950">
    <property type="protein sequence ID" value="AAX90711.1"/>
    <property type="molecule type" value="Genomic_DNA"/>
</dbReference>
<dbReference type="KEGG" id="vg:4555821"/>
<keyword evidence="2" id="KW-1185">Reference proteome</keyword>
<evidence type="ECO:0000313" key="1">
    <source>
        <dbReference type="EMBL" id="AAX90711.1"/>
    </source>
</evidence>
<sequence length="134" mass="16217">MDNFSNNSICFVAIITNNNRKYCYKYTNMVNDNMAKYTNVFINFMEYVNRDCNNNLEFACDCYCNCYHYDTNRSTNDMECDFKLFTNDMEHSYFGSNNCMEYISKCDYNSFKCYKFVCNYNLECYIQLLHLNFK</sequence>
<reference evidence="1 2" key="1">
    <citation type="journal article" date="2005" name="Proc. Natl. Acad. Sci. U.S.A.">
        <title>The complete genomes and proteomes of 27 Staphylococcus aureus bacteriophages.</title>
        <authorList>
            <person name="Kwan T."/>
            <person name="Liu J."/>
            <person name="Dubow M."/>
            <person name="Gros P."/>
            <person name="Pelletier J."/>
        </authorList>
    </citation>
    <scope>NUCLEOTIDE SEQUENCE</scope>
</reference>
<accession>Q4ZE22</accession>
<evidence type="ECO:0000313" key="2">
    <source>
        <dbReference type="Proteomes" id="UP000000918"/>
    </source>
</evidence>
<dbReference type="RefSeq" id="YP_239504.1">
    <property type="nucleotide sequence ID" value="NC_007047.1"/>
</dbReference>
<proteinExistence type="predicted"/>
<protein>
    <submittedName>
        <fullName evidence="1">ORF036</fullName>
    </submittedName>
</protein>
<name>Q4ZE22_9CAUD</name>
<organism evidence="1 2">
    <name type="scientific">Staphylococcus phage 187</name>
    <dbReference type="NCBI Taxonomy" id="2908096"/>
    <lineage>
        <taxon>Viruses</taxon>
        <taxon>Duplodnaviria</taxon>
        <taxon>Heunggongvirae</taxon>
        <taxon>Uroviricota</taxon>
        <taxon>Caudoviricetes</taxon>
        <taxon>Azeredovirinae</taxon>
        <taxon>Phietavirus</taxon>
        <taxon>Phietavirus pv187</taxon>
    </lineage>
</organism>
<dbReference type="GeneID" id="4555821"/>
<dbReference type="Proteomes" id="UP000000918">
    <property type="component" value="Genome"/>
</dbReference>